<evidence type="ECO:0000313" key="3">
    <source>
        <dbReference type="Proteomes" id="UP001175227"/>
    </source>
</evidence>
<protein>
    <recommendedName>
        <fullName evidence="4">Heterokaryon incompatibility domain-containing protein</fullName>
    </recommendedName>
</protein>
<organism evidence="2 3">
    <name type="scientific">Armillaria novae-zelandiae</name>
    <dbReference type="NCBI Taxonomy" id="153914"/>
    <lineage>
        <taxon>Eukaryota</taxon>
        <taxon>Fungi</taxon>
        <taxon>Dikarya</taxon>
        <taxon>Basidiomycota</taxon>
        <taxon>Agaricomycotina</taxon>
        <taxon>Agaricomycetes</taxon>
        <taxon>Agaricomycetidae</taxon>
        <taxon>Agaricales</taxon>
        <taxon>Marasmiineae</taxon>
        <taxon>Physalacriaceae</taxon>
        <taxon>Armillaria</taxon>
    </lineage>
</organism>
<dbReference type="EMBL" id="JAUEPR010000057">
    <property type="protein sequence ID" value="KAK0470891.1"/>
    <property type="molecule type" value="Genomic_DNA"/>
</dbReference>
<sequence length="513" mass="58488">MSHTLHTAPSSSTSTSSPTPPSAASVHDDLSLFSVLEDFIKKDYDFGTAYAHLRPVWKTVNSSNIQDELCRQEGKDREDRQKALVGNQIVKPRLRPRRVWDLYSNRVVPSWIMHETIRPISHAWVDENDRMDVRTPINGKQWPAPIPKNTDLNLIRIEMLNLGLEYAWLDVLCLRQKEEGGPMEDLRMEEWRLDVPTIGAVYRFTEVVRYMSGLGQLLSLKDGDLDSDRSWFRCAWTLQEVCHGWGHIIAGDMPDGPLHAKQIGDRDYKTTLLTKFHEKRCSVERKQGHIFGILGDMRERVSTNPVDRVAGLASLLQPDTIPAYHESKTLEDAWMALVNAIHGSMRAHFLCVYPGVGLGCKKWRPTWGQVIGEPLPKDIDVLHVYVWHHDEMDEDFLDGAYIEKGYVQGFGASSGCCSAEGHDRHGKLIIEVPGRIMLHTFKIRATHQLLIPEDTYTLLGNVSEYSGRYWAVGRRLPDQSFEKVSVIMMDSQEEVERLKNLELAKFSDHVVLV</sequence>
<accession>A0AA39T825</accession>
<reference evidence="2" key="1">
    <citation type="submission" date="2023-06" db="EMBL/GenBank/DDBJ databases">
        <authorList>
            <consortium name="Lawrence Berkeley National Laboratory"/>
            <person name="Ahrendt S."/>
            <person name="Sahu N."/>
            <person name="Indic B."/>
            <person name="Wong-Bajracharya J."/>
            <person name="Merenyi Z."/>
            <person name="Ke H.-M."/>
            <person name="Monk M."/>
            <person name="Kocsube S."/>
            <person name="Drula E."/>
            <person name="Lipzen A."/>
            <person name="Balint B."/>
            <person name="Henrissat B."/>
            <person name="Andreopoulos B."/>
            <person name="Martin F.M."/>
            <person name="Harder C.B."/>
            <person name="Rigling D."/>
            <person name="Ford K.L."/>
            <person name="Foster G.D."/>
            <person name="Pangilinan J."/>
            <person name="Papanicolaou A."/>
            <person name="Barry K."/>
            <person name="LaButti K."/>
            <person name="Viragh M."/>
            <person name="Koriabine M."/>
            <person name="Yan M."/>
            <person name="Riley R."/>
            <person name="Champramary S."/>
            <person name="Plett K.L."/>
            <person name="Tsai I.J."/>
            <person name="Slot J."/>
            <person name="Sipos G."/>
            <person name="Plett J."/>
            <person name="Nagy L.G."/>
            <person name="Grigoriev I.V."/>
        </authorList>
    </citation>
    <scope>NUCLEOTIDE SEQUENCE</scope>
    <source>
        <strain evidence="2">ICMP 16352</strain>
    </source>
</reference>
<evidence type="ECO:0000313" key="2">
    <source>
        <dbReference type="EMBL" id="KAK0470891.1"/>
    </source>
</evidence>
<dbReference type="Proteomes" id="UP001175227">
    <property type="component" value="Unassembled WGS sequence"/>
</dbReference>
<feature type="compositionally biased region" description="Low complexity" evidence="1">
    <location>
        <begin position="7"/>
        <end position="24"/>
    </location>
</feature>
<proteinExistence type="predicted"/>
<feature type="region of interest" description="Disordered" evidence="1">
    <location>
        <begin position="1"/>
        <end position="24"/>
    </location>
</feature>
<name>A0AA39T825_9AGAR</name>
<gene>
    <name evidence="2" type="ORF">IW261DRAFT_1345050</name>
</gene>
<evidence type="ECO:0000256" key="1">
    <source>
        <dbReference type="SAM" id="MobiDB-lite"/>
    </source>
</evidence>
<comment type="caution">
    <text evidence="2">The sequence shown here is derived from an EMBL/GenBank/DDBJ whole genome shotgun (WGS) entry which is preliminary data.</text>
</comment>
<keyword evidence="3" id="KW-1185">Reference proteome</keyword>
<dbReference type="AlphaFoldDB" id="A0AA39T825"/>
<evidence type="ECO:0008006" key="4">
    <source>
        <dbReference type="Google" id="ProtNLM"/>
    </source>
</evidence>